<dbReference type="CDD" id="cd11386">
    <property type="entry name" value="MCP_signal"/>
    <property type="match status" value="1"/>
</dbReference>
<dbReference type="Proteomes" id="UP001164726">
    <property type="component" value="Chromosome"/>
</dbReference>
<dbReference type="InterPro" id="IPR004089">
    <property type="entry name" value="MCPsignal_dom"/>
</dbReference>
<organism evidence="11 12">
    <name type="scientific">Fervidibacillus halotolerans</name>
    <dbReference type="NCBI Taxonomy" id="2980027"/>
    <lineage>
        <taxon>Bacteria</taxon>
        <taxon>Bacillati</taxon>
        <taxon>Bacillota</taxon>
        <taxon>Bacilli</taxon>
        <taxon>Bacillales</taxon>
        <taxon>Bacillaceae</taxon>
        <taxon>Fervidibacillus</taxon>
    </lineage>
</organism>
<comment type="similarity">
    <text evidence="5">Belongs to the methyl-accepting chemotaxis (MCP) protein family.</text>
</comment>
<dbReference type="PRINTS" id="PR00260">
    <property type="entry name" value="CHEMTRNSDUCR"/>
</dbReference>
<evidence type="ECO:0000256" key="2">
    <source>
        <dbReference type="ARBA" id="ARBA00022475"/>
    </source>
</evidence>
<keyword evidence="2" id="KW-1003">Cell membrane</keyword>
<dbReference type="InterPro" id="IPR004090">
    <property type="entry name" value="Chemotax_Me-accpt_rcpt"/>
</dbReference>
<sequence>MQIKSMLRLNMVIIISLLIITGGSLYNLYVAAQTQNSAFQEETELIELSNEILNDTYYLVDQIRTYSQFGEKPFLNSYREKKEDQNILETIDNRLKQLEAPKELFNHLKTIEINMANMEKLENSMIEAVEENDLKTARHIIFGSEYSLEKSVLQDHIKVFQDDLKKWISSMVDQSQHRFMIGMFITISSIVLLIFITSLLLFNLRKKLHPLNSMTKAANAIAEGDLNVEIAIPKSKDEIAILSQTLQNMVGNLKYMIQQITNSAHQVAASSEQLLASSEQSAEAAKQVAKSVEQVSSNAESQTDQIETNLKLFNNIQQTVENISKQMDTINHLSQNTREYAHEGETSVNETVNQMTSIHDSVQNTSKKINDLMAQSEEIDKITVAISDFAEQTNLLALNAAIEAARAGEHGQGFAVVAEEVRKLAEQSQESAKQIGALIAAIQANTLESVELMEKVSENVDEGLKVTSGTKEKFTLITEELGRLTPLIEQIATGAKEIVQQINRATKVESDLVLVAQNNAATAEEVSASSEEQLATMEEISSSAESLSKMAEEMQGLISKFKL</sequence>
<keyword evidence="3 8" id="KW-0472">Membrane</keyword>
<dbReference type="Pfam" id="PF00015">
    <property type="entry name" value="MCPsignal"/>
    <property type="match status" value="1"/>
</dbReference>
<evidence type="ECO:0000256" key="6">
    <source>
        <dbReference type="PROSITE-ProRule" id="PRU00284"/>
    </source>
</evidence>
<name>A0A9E8M001_9BACI</name>
<evidence type="ECO:0000313" key="11">
    <source>
        <dbReference type="EMBL" id="WAA12502.1"/>
    </source>
</evidence>
<dbReference type="PROSITE" id="PS50111">
    <property type="entry name" value="CHEMOTAXIS_TRANSDUC_2"/>
    <property type="match status" value="1"/>
</dbReference>
<dbReference type="GO" id="GO:0007165">
    <property type="term" value="P:signal transduction"/>
    <property type="evidence" value="ECO:0007669"/>
    <property type="project" value="UniProtKB-KW"/>
</dbReference>
<evidence type="ECO:0000256" key="5">
    <source>
        <dbReference type="ARBA" id="ARBA00029447"/>
    </source>
</evidence>
<keyword evidence="12" id="KW-1185">Reference proteome</keyword>
<dbReference type="SMART" id="SM00304">
    <property type="entry name" value="HAMP"/>
    <property type="match status" value="1"/>
</dbReference>
<evidence type="ECO:0000256" key="8">
    <source>
        <dbReference type="SAM" id="Phobius"/>
    </source>
</evidence>
<dbReference type="Pfam" id="PF00672">
    <property type="entry name" value="HAMP"/>
    <property type="match status" value="1"/>
</dbReference>
<dbReference type="PROSITE" id="PS50885">
    <property type="entry name" value="HAMP"/>
    <property type="match status" value="1"/>
</dbReference>
<accession>A0A9E8M001</accession>
<dbReference type="KEGG" id="fhl:OE105_13425"/>
<keyword evidence="4 6" id="KW-0807">Transducer</keyword>
<feature type="domain" description="HAMP" evidence="10">
    <location>
        <begin position="205"/>
        <end position="258"/>
    </location>
</feature>
<dbReference type="RefSeq" id="WP_275420638.1">
    <property type="nucleotide sequence ID" value="NZ_CP106877.1"/>
</dbReference>
<evidence type="ECO:0000259" key="9">
    <source>
        <dbReference type="PROSITE" id="PS50111"/>
    </source>
</evidence>
<dbReference type="InterPro" id="IPR003660">
    <property type="entry name" value="HAMP_dom"/>
</dbReference>
<evidence type="ECO:0000256" key="3">
    <source>
        <dbReference type="ARBA" id="ARBA00023136"/>
    </source>
</evidence>
<comment type="subcellular location">
    <subcellularLocation>
        <location evidence="1">Cell membrane</location>
    </subcellularLocation>
</comment>
<protein>
    <submittedName>
        <fullName evidence="11">Methyl-accepting chemotaxis protein</fullName>
    </submittedName>
</protein>
<dbReference type="SUPFAM" id="SSF58104">
    <property type="entry name" value="Methyl-accepting chemotaxis protein (MCP) signaling domain"/>
    <property type="match status" value="1"/>
</dbReference>
<dbReference type="CDD" id="cd06225">
    <property type="entry name" value="HAMP"/>
    <property type="match status" value="1"/>
</dbReference>
<keyword evidence="8" id="KW-1133">Transmembrane helix</keyword>
<dbReference type="GO" id="GO:0004888">
    <property type="term" value="F:transmembrane signaling receptor activity"/>
    <property type="evidence" value="ECO:0007669"/>
    <property type="project" value="InterPro"/>
</dbReference>
<dbReference type="AlphaFoldDB" id="A0A9E8M001"/>
<feature type="domain" description="Methyl-accepting transducer" evidence="9">
    <location>
        <begin position="277"/>
        <end position="548"/>
    </location>
</feature>
<dbReference type="Gene3D" id="6.10.340.10">
    <property type="match status" value="1"/>
</dbReference>
<evidence type="ECO:0000256" key="4">
    <source>
        <dbReference type="ARBA" id="ARBA00023224"/>
    </source>
</evidence>
<evidence type="ECO:0000259" key="10">
    <source>
        <dbReference type="PROSITE" id="PS50885"/>
    </source>
</evidence>
<gene>
    <name evidence="11" type="ORF">OE105_13425</name>
</gene>
<feature type="coiled-coil region" evidence="7">
    <location>
        <begin position="111"/>
        <end position="138"/>
    </location>
</feature>
<feature type="transmembrane region" description="Helical" evidence="8">
    <location>
        <begin position="12"/>
        <end position="32"/>
    </location>
</feature>
<evidence type="ECO:0000256" key="7">
    <source>
        <dbReference type="SAM" id="Coils"/>
    </source>
</evidence>
<keyword evidence="7" id="KW-0175">Coiled coil</keyword>
<reference evidence="11" key="1">
    <citation type="submission" date="2022-09" db="EMBL/GenBank/DDBJ databases">
        <title>Complete Genomes of Fervidibacillus albus and Fervidibacillus halotolerans isolated from tidal flat sediments.</title>
        <authorList>
            <person name="Kwon K.K."/>
            <person name="Yang S.-H."/>
            <person name="Park M.J."/>
            <person name="Oh H.-M."/>
        </authorList>
    </citation>
    <scope>NUCLEOTIDE SEQUENCE</scope>
    <source>
        <strain evidence="11">MEBiC13594</strain>
    </source>
</reference>
<dbReference type="EMBL" id="CP106877">
    <property type="protein sequence ID" value="WAA12502.1"/>
    <property type="molecule type" value="Genomic_DNA"/>
</dbReference>
<evidence type="ECO:0000313" key="12">
    <source>
        <dbReference type="Proteomes" id="UP001164726"/>
    </source>
</evidence>
<evidence type="ECO:0000256" key="1">
    <source>
        <dbReference type="ARBA" id="ARBA00004236"/>
    </source>
</evidence>
<dbReference type="Gene3D" id="1.10.287.950">
    <property type="entry name" value="Methyl-accepting chemotaxis protein"/>
    <property type="match status" value="1"/>
</dbReference>
<dbReference type="GO" id="GO:0005886">
    <property type="term" value="C:plasma membrane"/>
    <property type="evidence" value="ECO:0007669"/>
    <property type="project" value="UniProtKB-SubCell"/>
</dbReference>
<dbReference type="SMART" id="SM00283">
    <property type="entry name" value="MA"/>
    <property type="match status" value="1"/>
</dbReference>
<dbReference type="GO" id="GO:0006935">
    <property type="term" value="P:chemotaxis"/>
    <property type="evidence" value="ECO:0007669"/>
    <property type="project" value="InterPro"/>
</dbReference>
<dbReference type="PANTHER" id="PTHR32089">
    <property type="entry name" value="METHYL-ACCEPTING CHEMOTAXIS PROTEIN MCPB"/>
    <property type="match status" value="1"/>
</dbReference>
<keyword evidence="8" id="KW-0812">Transmembrane</keyword>
<feature type="transmembrane region" description="Helical" evidence="8">
    <location>
        <begin position="179"/>
        <end position="204"/>
    </location>
</feature>
<proteinExistence type="inferred from homology"/>
<dbReference type="PANTHER" id="PTHR32089:SF112">
    <property type="entry name" value="LYSOZYME-LIKE PROTEIN-RELATED"/>
    <property type="match status" value="1"/>
</dbReference>